<dbReference type="GO" id="GO:0005634">
    <property type="term" value="C:nucleus"/>
    <property type="evidence" value="ECO:0007669"/>
    <property type="project" value="TreeGrafter"/>
</dbReference>
<name>A0AAV5WGW3_9BILA</name>
<evidence type="ECO:0000256" key="8">
    <source>
        <dbReference type="ARBA" id="ARBA00023242"/>
    </source>
</evidence>
<sequence>MEAVSCINNDANERRCQICEGKASGAHFGVDSCRACGAFFRRTLLNKNQYLCDTGGCGKPRACKKCRFDRCISAGMQPTIILQRQSGSSPIRAVLSSHPEIALLHRLLADYKDFNRERVAFEQHLLDSSSMLVPSALQLVPPDEPHSYTVYTAHYDMITSIYQGIAERSLNYLKSSFEEMYSMKDDEMFTILQNFIFLLHSGEGVYRSARAYTERPLDRFFCSYTTTLVYAEFEKFLEGSEPHMRAPRLIDQCRDLNIRCRDLLIPILDKISISEIEFVAVTVLTLWSISEKSDSQFAKIADKYRKRVFEELHVLYRDEFKLDDYATRLGELMTLATALQISVSSVISELQFINFFDVFEKESFTNKILRKTIVKEEPF</sequence>
<comment type="caution">
    <text evidence="11">The sequence shown here is derived from an EMBL/GenBank/DDBJ whole genome shotgun (WGS) entry which is preliminary data.</text>
</comment>
<protein>
    <recommendedName>
        <fullName evidence="13">Nuclear receptor</fullName>
    </recommendedName>
</protein>
<dbReference type="Gene3D" id="3.30.50.10">
    <property type="entry name" value="Erythroid Transcription Factor GATA-1, subunit A"/>
    <property type="match status" value="1"/>
</dbReference>
<evidence type="ECO:0008006" key="13">
    <source>
        <dbReference type="Google" id="ProtNLM"/>
    </source>
</evidence>
<dbReference type="GO" id="GO:0003700">
    <property type="term" value="F:DNA-binding transcription factor activity"/>
    <property type="evidence" value="ECO:0007669"/>
    <property type="project" value="InterPro"/>
</dbReference>
<keyword evidence="1" id="KW-0479">Metal-binding</keyword>
<evidence type="ECO:0000256" key="3">
    <source>
        <dbReference type="ARBA" id="ARBA00022833"/>
    </source>
</evidence>
<keyword evidence="6" id="KW-0804">Transcription</keyword>
<feature type="domain" description="Nuclear receptor" evidence="9">
    <location>
        <begin position="13"/>
        <end position="83"/>
    </location>
</feature>
<dbReference type="AlphaFoldDB" id="A0AAV5WGW3"/>
<organism evidence="11 12">
    <name type="scientific">Pristionchus fissidentatus</name>
    <dbReference type="NCBI Taxonomy" id="1538716"/>
    <lineage>
        <taxon>Eukaryota</taxon>
        <taxon>Metazoa</taxon>
        <taxon>Ecdysozoa</taxon>
        <taxon>Nematoda</taxon>
        <taxon>Chromadorea</taxon>
        <taxon>Rhabditida</taxon>
        <taxon>Rhabditina</taxon>
        <taxon>Diplogasteromorpha</taxon>
        <taxon>Diplogasteroidea</taxon>
        <taxon>Neodiplogasteridae</taxon>
        <taxon>Pristionchus</taxon>
    </lineage>
</organism>
<keyword evidence="2" id="KW-0863">Zinc-finger</keyword>
<evidence type="ECO:0000256" key="1">
    <source>
        <dbReference type="ARBA" id="ARBA00022723"/>
    </source>
</evidence>
<evidence type="ECO:0000256" key="7">
    <source>
        <dbReference type="ARBA" id="ARBA00023170"/>
    </source>
</evidence>
<keyword evidence="5" id="KW-0238">DNA-binding</keyword>
<dbReference type="SMART" id="SM00399">
    <property type="entry name" value="ZnF_C4"/>
    <property type="match status" value="1"/>
</dbReference>
<accession>A0AAV5WGW3</accession>
<dbReference type="InterPro" id="IPR000536">
    <property type="entry name" value="Nucl_hrmn_rcpt_lig-bd"/>
</dbReference>
<keyword evidence="4" id="KW-0805">Transcription regulation</keyword>
<dbReference type="PROSITE" id="PS51843">
    <property type="entry name" value="NR_LBD"/>
    <property type="match status" value="1"/>
</dbReference>
<dbReference type="PANTHER" id="PTHR46011">
    <property type="entry name" value="NUCLEAR HORMONE RECEPTOR FAMILY MEMBER NHR-86-RELATED"/>
    <property type="match status" value="1"/>
</dbReference>
<evidence type="ECO:0000256" key="2">
    <source>
        <dbReference type="ARBA" id="ARBA00022771"/>
    </source>
</evidence>
<keyword evidence="12" id="KW-1185">Reference proteome</keyword>
<dbReference type="InterPro" id="IPR013088">
    <property type="entry name" value="Znf_NHR/GATA"/>
</dbReference>
<keyword evidence="8" id="KW-0539">Nucleus</keyword>
<evidence type="ECO:0000313" key="11">
    <source>
        <dbReference type="EMBL" id="GMT31501.1"/>
    </source>
</evidence>
<dbReference type="PROSITE" id="PS51030">
    <property type="entry name" value="NUCLEAR_REC_DBD_2"/>
    <property type="match status" value="1"/>
</dbReference>
<dbReference type="SUPFAM" id="SSF57716">
    <property type="entry name" value="Glucocorticoid receptor-like (DNA-binding domain)"/>
    <property type="match status" value="1"/>
</dbReference>
<dbReference type="InterPro" id="IPR035500">
    <property type="entry name" value="NHR-like_dom_sf"/>
</dbReference>
<dbReference type="EMBL" id="BTSY01000006">
    <property type="protein sequence ID" value="GMT31501.1"/>
    <property type="molecule type" value="Genomic_DNA"/>
</dbReference>
<dbReference type="Proteomes" id="UP001432322">
    <property type="component" value="Unassembled WGS sequence"/>
</dbReference>
<evidence type="ECO:0000313" key="12">
    <source>
        <dbReference type="Proteomes" id="UP001432322"/>
    </source>
</evidence>
<dbReference type="InterPro" id="IPR001628">
    <property type="entry name" value="Znf_hrmn_rcpt"/>
</dbReference>
<dbReference type="Pfam" id="PF00104">
    <property type="entry name" value="Hormone_recep"/>
    <property type="match status" value="1"/>
</dbReference>
<gene>
    <name evidence="11" type="ORF">PFISCL1PPCAC_22798</name>
</gene>
<dbReference type="SMART" id="SM00430">
    <property type="entry name" value="HOLI"/>
    <property type="match status" value="1"/>
</dbReference>
<dbReference type="PRINTS" id="PR00047">
    <property type="entry name" value="STROIDFINGER"/>
</dbReference>
<keyword evidence="7" id="KW-0675">Receptor</keyword>
<dbReference type="GO" id="GO:0043565">
    <property type="term" value="F:sequence-specific DNA binding"/>
    <property type="evidence" value="ECO:0007669"/>
    <property type="project" value="InterPro"/>
</dbReference>
<proteinExistence type="predicted"/>
<evidence type="ECO:0000256" key="5">
    <source>
        <dbReference type="ARBA" id="ARBA00023125"/>
    </source>
</evidence>
<feature type="domain" description="NR LBD" evidence="10">
    <location>
        <begin position="117"/>
        <end position="372"/>
    </location>
</feature>
<dbReference type="SUPFAM" id="SSF48508">
    <property type="entry name" value="Nuclear receptor ligand-binding domain"/>
    <property type="match status" value="1"/>
</dbReference>
<evidence type="ECO:0000256" key="6">
    <source>
        <dbReference type="ARBA" id="ARBA00023163"/>
    </source>
</evidence>
<evidence type="ECO:0000259" key="10">
    <source>
        <dbReference type="PROSITE" id="PS51843"/>
    </source>
</evidence>
<reference evidence="11" key="1">
    <citation type="submission" date="2023-10" db="EMBL/GenBank/DDBJ databases">
        <title>Genome assembly of Pristionchus species.</title>
        <authorList>
            <person name="Yoshida K."/>
            <person name="Sommer R.J."/>
        </authorList>
    </citation>
    <scope>NUCLEOTIDE SEQUENCE</scope>
    <source>
        <strain evidence="11">RS5133</strain>
    </source>
</reference>
<dbReference type="Gene3D" id="1.10.565.10">
    <property type="entry name" value="Retinoid X Receptor"/>
    <property type="match status" value="1"/>
</dbReference>
<evidence type="ECO:0000259" key="9">
    <source>
        <dbReference type="PROSITE" id="PS51030"/>
    </source>
</evidence>
<dbReference type="GO" id="GO:0008270">
    <property type="term" value="F:zinc ion binding"/>
    <property type="evidence" value="ECO:0007669"/>
    <property type="project" value="UniProtKB-KW"/>
</dbReference>
<dbReference type="PANTHER" id="PTHR46011:SF6">
    <property type="entry name" value="HIGH ZINC ACTIVATED NUCLEAR RECEPTOR PROTEIN"/>
    <property type="match status" value="1"/>
</dbReference>
<keyword evidence="3" id="KW-0862">Zinc</keyword>
<dbReference type="Pfam" id="PF00105">
    <property type="entry name" value="zf-C4"/>
    <property type="match status" value="1"/>
</dbReference>
<evidence type="ECO:0000256" key="4">
    <source>
        <dbReference type="ARBA" id="ARBA00023015"/>
    </source>
</evidence>